<name>A0A183KSD1_9TREM</name>
<accession>A0A183KSD1</accession>
<reference evidence="4" key="1">
    <citation type="submission" date="2016-06" db="UniProtKB">
        <authorList>
            <consortium name="WormBaseParasite"/>
        </authorList>
    </citation>
    <scope>IDENTIFICATION</scope>
</reference>
<dbReference type="WBParaSite" id="SCUD_0001797101-mRNA-1">
    <property type="protein sequence ID" value="SCUD_0001797101-mRNA-1"/>
    <property type="gene ID" value="SCUD_0001797101"/>
</dbReference>
<dbReference type="EMBL" id="UZAK01040455">
    <property type="protein sequence ID" value="VDP64620.1"/>
    <property type="molecule type" value="Genomic_DNA"/>
</dbReference>
<sequence>MRYYDHYYSSTSSSSTSSDIDQNSDDVYSPDENVSGRTNHPGKQVVDPRTGRVIKVKRETPDDYLNVLKPVKGPKRMEFNPYLPKTLTPKGYAKVCLHYMLSGIEYSD</sequence>
<feature type="compositionally biased region" description="Low complexity" evidence="1">
    <location>
        <begin position="9"/>
        <end position="18"/>
    </location>
</feature>
<proteinExistence type="predicted"/>
<feature type="region of interest" description="Disordered" evidence="1">
    <location>
        <begin position="1"/>
        <end position="47"/>
    </location>
</feature>
<gene>
    <name evidence="2" type="ORF">SCUD_LOCUS17968</name>
</gene>
<keyword evidence="3" id="KW-1185">Reference proteome</keyword>
<dbReference type="AlphaFoldDB" id="A0A183KSD1"/>
<dbReference type="STRING" id="6186.A0A183KSD1"/>
<evidence type="ECO:0000256" key="1">
    <source>
        <dbReference type="SAM" id="MobiDB-lite"/>
    </source>
</evidence>
<evidence type="ECO:0000313" key="3">
    <source>
        <dbReference type="Proteomes" id="UP000279833"/>
    </source>
</evidence>
<dbReference type="Proteomes" id="UP000279833">
    <property type="component" value="Unassembled WGS sequence"/>
</dbReference>
<evidence type="ECO:0000313" key="2">
    <source>
        <dbReference type="EMBL" id="VDP64620.1"/>
    </source>
</evidence>
<protein>
    <submittedName>
        <fullName evidence="2 4">Uncharacterized protein</fullName>
    </submittedName>
</protein>
<organism evidence="4">
    <name type="scientific">Schistosoma curassoni</name>
    <dbReference type="NCBI Taxonomy" id="6186"/>
    <lineage>
        <taxon>Eukaryota</taxon>
        <taxon>Metazoa</taxon>
        <taxon>Spiralia</taxon>
        <taxon>Lophotrochozoa</taxon>
        <taxon>Platyhelminthes</taxon>
        <taxon>Trematoda</taxon>
        <taxon>Digenea</taxon>
        <taxon>Strigeidida</taxon>
        <taxon>Schistosomatoidea</taxon>
        <taxon>Schistosomatidae</taxon>
        <taxon>Schistosoma</taxon>
    </lineage>
</organism>
<reference evidence="2 3" key="2">
    <citation type="submission" date="2018-11" db="EMBL/GenBank/DDBJ databases">
        <authorList>
            <consortium name="Pathogen Informatics"/>
        </authorList>
    </citation>
    <scope>NUCLEOTIDE SEQUENCE [LARGE SCALE GENOMIC DNA]</scope>
    <source>
        <strain evidence="2">Dakar</strain>
        <strain evidence="3">Dakar, Senegal</strain>
    </source>
</reference>
<evidence type="ECO:0000313" key="4">
    <source>
        <dbReference type="WBParaSite" id="SCUD_0001797101-mRNA-1"/>
    </source>
</evidence>